<gene>
    <name evidence="3" type="ORF">Hsar01_03416</name>
</gene>
<dbReference type="SUPFAM" id="SSF48452">
    <property type="entry name" value="TPR-like"/>
    <property type="match status" value="2"/>
</dbReference>
<dbReference type="EMBL" id="BAABRI010000021">
    <property type="protein sequence ID" value="GAA5484175.1"/>
    <property type="molecule type" value="Genomic_DNA"/>
</dbReference>
<dbReference type="Pfam" id="PF13424">
    <property type="entry name" value="TPR_12"/>
    <property type="match status" value="2"/>
</dbReference>
<proteinExistence type="predicted"/>
<dbReference type="Proteomes" id="UP001476282">
    <property type="component" value="Unassembled WGS sequence"/>
</dbReference>
<dbReference type="InterPro" id="IPR019734">
    <property type="entry name" value="TPR_rpt"/>
</dbReference>
<organism evidence="3 4">
    <name type="scientific">Haloferula sargassicola</name>
    <dbReference type="NCBI Taxonomy" id="490096"/>
    <lineage>
        <taxon>Bacteria</taxon>
        <taxon>Pseudomonadati</taxon>
        <taxon>Verrucomicrobiota</taxon>
        <taxon>Verrucomicrobiia</taxon>
        <taxon>Verrucomicrobiales</taxon>
        <taxon>Verrucomicrobiaceae</taxon>
        <taxon>Haloferula</taxon>
    </lineage>
</organism>
<dbReference type="Pfam" id="PF13374">
    <property type="entry name" value="TPR_10"/>
    <property type="match status" value="1"/>
</dbReference>
<keyword evidence="2" id="KW-0802">TPR repeat</keyword>
<evidence type="ECO:0000313" key="4">
    <source>
        <dbReference type="Proteomes" id="UP001476282"/>
    </source>
</evidence>
<dbReference type="RefSeq" id="WP_353568272.1">
    <property type="nucleotide sequence ID" value="NZ_BAABRI010000021.1"/>
</dbReference>
<accession>A0ABP9URK8</accession>
<protein>
    <recommendedName>
        <fullName evidence="5">Tetratricopeptide repeat protein</fullName>
    </recommendedName>
</protein>
<keyword evidence="4" id="KW-1185">Reference proteome</keyword>
<dbReference type="PANTHER" id="PTHR45641">
    <property type="entry name" value="TETRATRICOPEPTIDE REPEAT PROTEIN (AFU_ORTHOLOGUE AFUA_6G03870)"/>
    <property type="match status" value="1"/>
</dbReference>
<reference evidence="3 4" key="1">
    <citation type="submission" date="2024-02" db="EMBL/GenBank/DDBJ databases">
        <title>Haloferula sargassicola NBRC 104335.</title>
        <authorList>
            <person name="Ichikawa N."/>
            <person name="Katano-Makiyama Y."/>
            <person name="Hidaka K."/>
        </authorList>
    </citation>
    <scope>NUCLEOTIDE SEQUENCE [LARGE SCALE GENOMIC DNA]</scope>
    <source>
        <strain evidence="3 4">NBRC 104335</strain>
    </source>
</reference>
<comment type="caution">
    <text evidence="3">The sequence shown here is derived from an EMBL/GenBank/DDBJ whole genome shotgun (WGS) entry which is preliminary data.</text>
</comment>
<evidence type="ECO:0000313" key="3">
    <source>
        <dbReference type="EMBL" id="GAA5484175.1"/>
    </source>
</evidence>
<evidence type="ECO:0000256" key="2">
    <source>
        <dbReference type="ARBA" id="ARBA00022803"/>
    </source>
</evidence>
<sequence length="295" mass="33069">MDSATQSLHNLLRERVDQLVADHNYDEAIHAASAAVEKAQHSLTSDPDSIDAFVGALELRAELFRSLQRMDEARDDYKQAIDQLDNRDDRSLQMARLHATYGALQDEMGHPERAAELWKKALELFEAAEPPAPLDVILMANNIAYVTKADGNFDDAETYFLKALELSHQTLGSDHEETATVSNNLGALYLSSGYFEQAREMHMMALEARRKSLGDAHPDTAQSHNNLALALLETGDRSWARRHFEKAMAIYEDLGRAYLPDLEAVSSNYCAFLREEGEESSAERVESLVRDIATR</sequence>
<dbReference type="Gene3D" id="1.25.40.10">
    <property type="entry name" value="Tetratricopeptide repeat domain"/>
    <property type="match status" value="2"/>
</dbReference>
<dbReference type="InterPro" id="IPR011990">
    <property type="entry name" value="TPR-like_helical_dom_sf"/>
</dbReference>
<evidence type="ECO:0000256" key="1">
    <source>
        <dbReference type="ARBA" id="ARBA00022737"/>
    </source>
</evidence>
<evidence type="ECO:0008006" key="5">
    <source>
        <dbReference type="Google" id="ProtNLM"/>
    </source>
</evidence>
<dbReference type="PANTHER" id="PTHR45641:SF19">
    <property type="entry name" value="NEPHROCYSTIN-3"/>
    <property type="match status" value="1"/>
</dbReference>
<dbReference type="SMART" id="SM00028">
    <property type="entry name" value="TPR"/>
    <property type="match status" value="5"/>
</dbReference>
<keyword evidence="1" id="KW-0677">Repeat</keyword>
<name>A0ABP9URK8_9BACT</name>